<dbReference type="AlphaFoldDB" id="A0A180GXJ5"/>
<evidence type="ECO:0000313" key="2">
    <source>
        <dbReference type="EnsemblFungi" id="PTTG_06460-t43_1-p1"/>
    </source>
</evidence>
<keyword evidence="3" id="KW-1185">Reference proteome</keyword>
<reference evidence="1" key="1">
    <citation type="submission" date="2009-11" db="EMBL/GenBank/DDBJ databases">
        <authorList>
            <consortium name="The Broad Institute Genome Sequencing Platform"/>
            <person name="Ward D."/>
            <person name="Feldgarden M."/>
            <person name="Earl A."/>
            <person name="Young S.K."/>
            <person name="Zeng Q."/>
            <person name="Koehrsen M."/>
            <person name="Alvarado L."/>
            <person name="Berlin A."/>
            <person name="Bochicchio J."/>
            <person name="Borenstein D."/>
            <person name="Chapman S.B."/>
            <person name="Chen Z."/>
            <person name="Engels R."/>
            <person name="Freedman E."/>
            <person name="Gellesch M."/>
            <person name="Goldberg J."/>
            <person name="Griggs A."/>
            <person name="Gujja S."/>
            <person name="Heilman E."/>
            <person name="Heiman D."/>
            <person name="Hepburn T."/>
            <person name="Howarth C."/>
            <person name="Jen D."/>
            <person name="Larson L."/>
            <person name="Lewis B."/>
            <person name="Mehta T."/>
            <person name="Park D."/>
            <person name="Pearson M."/>
            <person name="Roberts A."/>
            <person name="Saif S."/>
            <person name="Shea T."/>
            <person name="Shenoy N."/>
            <person name="Sisk P."/>
            <person name="Stolte C."/>
            <person name="Sykes S."/>
            <person name="Thomson T."/>
            <person name="Walk T."/>
            <person name="White J."/>
            <person name="Yandava C."/>
            <person name="Izard J."/>
            <person name="Baranova O.V."/>
            <person name="Blanton J.M."/>
            <person name="Tanner A.C."/>
            <person name="Dewhirst F.E."/>
            <person name="Haas B."/>
            <person name="Nusbaum C."/>
            <person name="Birren B."/>
        </authorList>
    </citation>
    <scope>NUCLEOTIDE SEQUENCE [LARGE SCALE GENOMIC DNA]</scope>
    <source>
        <strain evidence="1">1-1 BBBD Race 1</strain>
    </source>
</reference>
<dbReference type="EnsemblFungi" id="PTTG_06460-t43_1">
    <property type="protein sequence ID" value="PTTG_06460-t43_1-p1"/>
    <property type="gene ID" value="PTTG_06460"/>
</dbReference>
<name>A0A180GXJ5_PUCT1</name>
<accession>A0A180GXJ5</accession>
<organism evidence="1">
    <name type="scientific">Puccinia triticina (isolate 1-1 / race 1 (BBBD))</name>
    <name type="common">Brown leaf rust fungus</name>
    <dbReference type="NCBI Taxonomy" id="630390"/>
    <lineage>
        <taxon>Eukaryota</taxon>
        <taxon>Fungi</taxon>
        <taxon>Dikarya</taxon>
        <taxon>Basidiomycota</taxon>
        <taxon>Pucciniomycotina</taxon>
        <taxon>Pucciniomycetes</taxon>
        <taxon>Pucciniales</taxon>
        <taxon>Pucciniaceae</taxon>
        <taxon>Puccinia</taxon>
    </lineage>
</organism>
<dbReference type="EMBL" id="ADAS02000015">
    <property type="protein sequence ID" value="OAV97068.1"/>
    <property type="molecule type" value="Genomic_DNA"/>
</dbReference>
<dbReference type="EnsemblFungi" id="PTTG_06460-t43_2">
    <property type="protein sequence ID" value="PTTG_06460-t43_2-p1"/>
    <property type="gene ID" value="PTTG_06460"/>
</dbReference>
<dbReference type="VEuPathDB" id="FungiDB:PTTG_06460"/>
<reference evidence="1" key="2">
    <citation type="submission" date="2016-05" db="EMBL/GenBank/DDBJ databases">
        <title>Comparative analysis highlights variable genome content of wheat rusts and divergence of the mating loci.</title>
        <authorList>
            <person name="Cuomo C.A."/>
            <person name="Bakkeren G."/>
            <person name="Szabo L."/>
            <person name="Khalil H."/>
            <person name="Joly D."/>
            <person name="Goldberg J."/>
            <person name="Young S."/>
            <person name="Zeng Q."/>
            <person name="Fellers J."/>
        </authorList>
    </citation>
    <scope>NUCLEOTIDE SEQUENCE [LARGE SCALE GENOMIC DNA]</scope>
    <source>
        <strain evidence="1">1-1 BBBD Race 1</strain>
    </source>
</reference>
<protein>
    <submittedName>
        <fullName evidence="1 2">Uncharacterized protein</fullName>
    </submittedName>
</protein>
<sequence length="142" mass="16271">MTTDQQLHRSSFNQLFRGALLDAIQTIINLSPLHRLIITGTTNLILDPLAKKLIDVQNKLIELPTYPFPQMERLPHLRIQPGLCRPFDHLILINPEQHQASFIATQRQKVNQSSPFKRQSRLPFSIPKKDGPTHLNPIGLFL</sequence>
<evidence type="ECO:0000313" key="1">
    <source>
        <dbReference type="EMBL" id="OAV97068.1"/>
    </source>
</evidence>
<gene>
    <name evidence="1" type="ORF">PTTG_06460</name>
</gene>
<evidence type="ECO:0000313" key="3">
    <source>
        <dbReference type="Proteomes" id="UP000005240"/>
    </source>
</evidence>
<dbReference type="Proteomes" id="UP000005240">
    <property type="component" value="Unassembled WGS sequence"/>
</dbReference>
<reference evidence="2" key="4">
    <citation type="submission" date="2025-05" db="UniProtKB">
        <authorList>
            <consortium name="EnsemblFungi"/>
        </authorList>
    </citation>
    <scope>IDENTIFICATION</scope>
    <source>
        <strain evidence="2">isolate 1-1 / race 1 (BBBD)</strain>
    </source>
</reference>
<feature type="non-terminal residue" evidence="1">
    <location>
        <position position="142"/>
    </location>
</feature>
<proteinExistence type="predicted"/>
<reference evidence="2 3" key="3">
    <citation type="journal article" date="2017" name="G3 (Bethesda)">
        <title>Comparative analysis highlights variable genome content of wheat rusts and divergence of the mating loci.</title>
        <authorList>
            <person name="Cuomo C.A."/>
            <person name="Bakkeren G."/>
            <person name="Khalil H.B."/>
            <person name="Panwar V."/>
            <person name="Joly D."/>
            <person name="Linning R."/>
            <person name="Sakthikumar S."/>
            <person name="Song X."/>
            <person name="Adiconis X."/>
            <person name="Fan L."/>
            <person name="Goldberg J.M."/>
            <person name="Levin J.Z."/>
            <person name="Young S."/>
            <person name="Zeng Q."/>
            <person name="Anikster Y."/>
            <person name="Bruce M."/>
            <person name="Wang M."/>
            <person name="Yin C."/>
            <person name="McCallum B."/>
            <person name="Szabo L.J."/>
            <person name="Hulbert S."/>
            <person name="Chen X."/>
            <person name="Fellers J.P."/>
        </authorList>
    </citation>
    <scope>NUCLEOTIDE SEQUENCE</scope>
    <source>
        <strain evidence="3">Isolate 1-1 / race 1 (BBBD)</strain>
        <strain evidence="2">isolate 1-1 / race 1 (BBBD)</strain>
    </source>
</reference>
<dbReference type="EMBL" id="ADAS02000015">
    <property type="protein sequence ID" value="OAV97067.1"/>
    <property type="molecule type" value="Genomic_DNA"/>
</dbReference>